<protein>
    <recommendedName>
        <fullName evidence="3">Importin N-terminal domain-containing protein</fullName>
    </recommendedName>
</protein>
<evidence type="ECO:0000313" key="2">
    <source>
        <dbReference type="Proteomes" id="UP000179807"/>
    </source>
</evidence>
<dbReference type="InterPro" id="IPR016024">
    <property type="entry name" value="ARM-type_fold"/>
</dbReference>
<evidence type="ECO:0008006" key="3">
    <source>
        <dbReference type="Google" id="ProtNLM"/>
    </source>
</evidence>
<accession>A0A1J4KL73</accession>
<proteinExistence type="predicted"/>
<dbReference type="Proteomes" id="UP000179807">
    <property type="component" value="Unassembled WGS sequence"/>
</dbReference>
<dbReference type="AlphaFoldDB" id="A0A1J4KL73"/>
<dbReference type="VEuPathDB" id="TrichDB:TRFO_18362"/>
<evidence type="ECO:0000313" key="1">
    <source>
        <dbReference type="EMBL" id="OHT11979.1"/>
    </source>
</evidence>
<dbReference type="SUPFAM" id="SSF48371">
    <property type="entry name" value="ARM repeat"/>
    <property type="match status" value="1"/>
</dbReference>
<dbReference type="GeneID" id="94834840"/>
<dbReference type="RefSeq" id="XP_068365115.1">
    <property type="nucleotide sequence ID" value="XM_068500136.1"/>
</dbReference>
<dbReference type="EMBL" id="MLAK01000574">
    <property type="protein sequence ID" value="OHT11979.1"/>
    <property type="molecule type" value="Genomic_DNA"/>
</dbReference>
<comment type="caution">
    <text evidence="1">The sequence shown here is derived from an EMBL/GenBank/DDBJ whole genome shotgun (WGS) entry which is preliminary data.</text>
</comment>
<organism evidence="1 2">
    <name type="scientific">Tritrichomonas foetus</name>
    <dbReference type="NCBI Taxonomy" id="1144522"/>
    <lineage>
        <taxon>Eukaryota</taxon>
        <taxon>Metamonada</taxon>
        <taxon>Parabasalia</taxon>
        <taxon>Tritrichomonadida</taxon>
        <taxon>Tritrichomonadidae</taxon>
        <taxon>Tritrichomonas</taxon>
    </lineage>
</organism>
<name>A0A1J4KL73_9EUKA</name>
<sequence>MEQLFFAVLDPSTVESATARIQEIITHPDSISDILILAQNTNNHKIQLMCSIQCFHALKIHWNILTQELQQNIFSQILIHLNNQNCPSHFLACIELMVNYSPYLQQYIHHYIVQPITSPLTPALIQLSANLYSLCLRDIDFSQILMHYLSNPQFKNSAEYKLSCISLLREISLNQSCEENQNYQICFHLFYQLDFSDIFYQFWRTVKIFIIGDLISSEDYQRIQNIILELLKKNEIQSNQKYLLLMCLTSQIEKFPSEFIFQIFIFCFQVQVQYIYESSIFSIDFLTLFEPFFDRSIFDQSNLHERIINQIYNFIRENATKSQEIPVYATLLLILNLFLQPKMIFLKYINSDLQFFFAFLINCLESPNPILLEAACHVVECLEDSILSNTDELINSVLVFVIKKLASIIISDNLPFSLRLTVIASFLKATESFDFCVDGIFNEISKGQHLFPNENIRYFIMCQSTSIRLDSSVTTDQINLLITNIQQIFNNIENIEIFDSCFGLLLSIIEYHPSIDFSFILPVIPVVIESKSLDLISAVLNFMRNAILLFKKNIQFSSFCYAQCLSIFNTFEESDLLFDSIEVMALAARYTANAQWANCIMDLILDQSTRNRENFYIQLLTYSQSIVKLLNNEKALRLAEFCMKMMKETDIHGVVDECLYTFQQLVKHHQTNEIINIWANQIISGYIEGSLQFDDLSAICSFISSFWPISGNKSDIIFNYLITKLFSFQNFGNTQNEEEEINIEEIVGAIAEAIKVKVLSTQSIGILLHEIDHICNISNTLNYQINFCYLLFQLLTADFTNGDISYINLDILFSWFQHSIENDNYSAVSANLSILFFEIYARNKNLLPLNILLSAISQFPPKKVSSTNLMLDSIIKNLTTPTEFCNNEICASLVEAVSKLLFFNEFNLSKRKISVEKFNNVKRIVATAISQNNSIIPMINQFFGDSTFQKLLAIVNVI</sequence>
<gene>
    <name evidence="1" type="ORF">TRFO_18362</name>
</gene>
<keyword evidence="2" id="KW-1185">Reference proteome</keyword>
<reference evidence="1" key="1">
    <citation type="submission" date="2016-10" db="EMBL/GenBank/DDBJ databases">
        <authorList>
            <person name="Benchimol M."/>
            <person name="Almeida L.G."/>
            <person name="Vasconcelos A.T."/>
            <person name="Perreira-Neves A."/>
            <person name="Rosa I.A."/>
            <person name="Tasca T."/>
            <person name="Bogo M.R."/>
            <person name="de Souza W."/>
        </authorList>
    </citation>
    <scope>NUCLEOTIDE SEQUENCE [LARGE SCALE GENOMIC DNA]</scope>
    <source>
        <strain evidence="1">K</strain>
    </source>
</reference>